<organism evidence="2 3">
    <name type="scientific">Mangrovihabitans endophyticus</name>
    <dbReference type="NCBI Taxonomy" id="1751298"/>
    <lineage>
        <taxon>Bacteria</taxon>
        <taxon>Bacillati</taxon>
        <taxon>Actinomycetota</taxon>
        <taxon>Actinomycetes</taxon>
        <taxon>Micromonosporales</taxon>
        <taxon>Micromonosporaceae</taxon>
        <taxon>Mangrovihabitans</taxon>
    </lineage>
</organism>
<proteinExistence type="predicted"/>
<feature type="region of interest" description="Disordered" evidence="1">
    <location>
        <begin position="70"/>
        <end position="105"/>
    </location>
</feature>
<reference evidence="2" key="1">
    <citation type="journal article" date="2014" name="Int. J. Syst. Evol. Microbiol.">
        <title>Complete genome sequence of Corynebacterium casei LMG S-19264T (=DSM 44701T), isolated from a smear-ripened cheese.</title>
        <authorList>
            <consortium name="US DOE Joint Genome Institute (JGI-PGF)"/>
            <person name="Walter F."/>
            <person name="Albersmeier A."/>
            <person name="Kalinowski J."/>
            <person name="Ruckert C."/>
        </authorList>
    </citation>
    <scope>NUCLEOTIDE SEQUENCE</scope>
    <source>
        <strain evidence="2">CGMCC 4.7299</strain>
    </source>
</reference>
<feature type="compositionally biased region" description="Polar residues" evidence="1">
    <location>
        <begin position="75"/>
        <end position="86"/>
    </location>
</feature>
<accession>A0A8J3FPJ6</accession>
<keyword evidence="3" id="KW-1185">Reference proteome</keyword>
<sequence>MKDTRPEGAILLGHYPPGVVLHAPHCIDGENAMSVPVGATIEAHPNHQFDQCFIDFFSIVNDPAALAAVMRTSRSRSSPSGATRTPPSDPRDMTKPQPADAIRPLCRICRGTHEQDA</sequence>
<evidence type="ECO:0000313" key="2">
    <source>
        <dbReference type="EMBL" id="GGL01780.1"/>
    </source>
</evidence>
<evidence type="ECO:0000313" key="3">
    <source>
        <dbReference type="Proteomes" id="UP000656042"/>
    </source>
</evidence>
<protein>
    <submittedName>
        <fullName evidence="2">Uncharacterized protein</fullName>
    </submittedName>
</protein>
<evidence type="ECO:0000256" key="1">
    <source>
        <dbReference type="SAM" id="MobiDB-lite"/>
    </source>
</evidence>
<dbReference type="RefSeq" id="WP_189080811.1">
    <property type="nucleotide sequence ID" value="NZ_BMMX01000019.1"/>
</dbReference>
<dbReference type="Proteomes" id="UP000656042">
    <property type="component" value="Unassembled WGS sequence"/>
</dbReference>
<comment type="caution">
    <text evidence="2">The sequence shown here is derived from an EMBL/GenBank/DDBJ whole genome shotgun (WGS) entry which is preliminary data.</text>
</comment>
<dbReference type="EMBL" id="BMMX01000019">
    <property type="protein sequence ID" value="GGL01780.1"/>
    <property type="molecule type" value="Genomic_DNA"/>
</dbReference>
<dbReference type="AlphaFoldDB" id="A0A8J3FPJ6"/>
<name>A0A8J3FPJ6_9ACTN</name>
<gene>
    <name evidence="2" type="ORF">GCM10012284_40460</name>
</gene>
<reference evidence="2" key="2">
    <citation type="submission" date="2020-09" db="EMBL/GenBank/DDBJ databases">
        <authorList>
            <person name="Sun Q."/>
            <person name="Zhou Y."/>
        </authorList>
    </citation>
    <scope>NUCLEOTIDE SEQUENCE</scope>
    <source>
        <strain evidence="2">CGMCC 4.7299</strain>
    </source>
</reference>